<dbReference type="Gene3D" id="1.20.1250.20">
    <property type="entry name" value="MFS general substrate transporter like domains"/>
    <property type="match status" value="1"/>
</dbReference>
<dbReference type="InterPro" id="IPR010290">
    <property type="entry name" value="TM_effector"/>
</dbReference>
<evidence type="ECO:0000256" key="3">
    <source>
        <dbReference type="ARBA" id="ARBA00022475"/>
    </source>
</evidence>
<keyword evidence="5 7" id="KW-1133">Transmembrane helix</keyword>
<proteinExistence type="predicted"/>
<dbReference type="InterPro" id="IPR036259">
    <property type="entry name" value="MFS_trans_sf"/>
</dbReference>
<dbReference type="PANTHER" id="PTHR23513">
    <property type="entry name" value="INTEGRAL MEMBRANE EFFLUX PROTEIN-RELATED"/>
    <property type="match status" value="1"/>
</dbReference>
<evidence type="ECO:0000256" key="1">
    <source>
        <dbReference type="ARBA" id="ARBA00004651"/>
    </source>
</evidence>
<sequence>MPKLPNFSALQYRDFRRFWMGLVVSVLGFQMMLIAQGWLIYDLTGSKLYLGYVGLASGLPAIGLNLFGGVIADKVDQRRLLVITQSFS</sequence>
<keyword evidence="4 7" id="KW-0812">Transmembrane</keyword>
<feature type="non-terminal residue" evidence="8">
    <location>
        <position position="88"/>
    </location>
</feature>
<evidence type="ECO:0000256" key="4">
    <source>
        <dbReference type="ARBA" id="ARBA00022692"/>
    </source>
</evidence>
<keyword evidence="6 7" id="KW-0472">Membrane</keyword>
<evidence type="ECO:0008006" key="9">
    <source>
        <dbReference type="Google" id="ProtNLM"/>
    </source>
</evidence>
<evidence type="ECO:0000256" key="5">
    <source>
        <dbReference type="ARBA" id="ARBA00022989"/>
    </source>
</evidence>
<keyword evidence="2" id="KW-0813">Transport</keyword>
<name>A0A382Q3P9_9ZZZZ</name>
<dbReference type="AlphaFoldDB" id="A0A382Q3P9"/>
<feature type="transmembrane region" description="Helical" evidence="7">
    <location>
        <begin position="21"/>
        <end position="40"/>
    </location>
</feature>
<dbReference type="SUPFAM" id="SSF103473">
    <property type="entry name" value="MFS general substrate transporter"/>
    <property type="match status" value="1"/>
</dbReference>
<reference evidence="8" key="1">
    <citation type="submission" date="2018-05" db="EMBL/GenBank/DDBJ databases">
        <authorList>
            <person name="Lanie J.A."/>
            <person name="Ng W.-L."/>
            <person name="Kazmierczak K.M."/>
            <person name="Andrzejewski T.M."/>
            <person name="Davidsen T.M."/>
            <person name="Wayne K.J."/>
            <person name="Tettelin H."/>
            <person name="Glass J.I."/>
            <person name="Rusch D."/>
            <person name="Podicherti R."/>
            <person name="Tsui H.-C.T."/>
            <person name="Winkler M.E."/>
        </authorList>
    </citation>
    <scope>NUCLEOTIDE SEQUENCE</scope>
</reference>
<organism evidence="8">
    <name type="scientific">marine metagenome</name>
    <dbReference type="NCBI Taxonomy" id="408172"/>
    <lineage>
        <taxon>unclassified sequences</taxon>
        <taxon>metagenomes</taxon>
        <taxon>ecological metagenomes</taxon>
    </lineage>
</organism>
<evidence type="ECO:0000256" key="7">
    <source>
        <dbReference type="SAM" id="Phobius"/>
    </source>
</evidence>
<gene>
    <name evidence="8" type="ORF">METZ01_LOCUS332541</name>
</gene>
<feature type="transmembrane region" description="Helical" evidence="7">
    <location>
        <begin position="52"/>
        <end position="72"/>
    </location>
</feature>
<dbReference type="Pfam" id="PF05977">
    <property type="entry name" value="MFS_3"/>
    <property type="match status" value="1"/>
</dbReference>
<accession>A0A382Q3P9</accession>
<dbReference type="PANTHER" id="PTHR23513:SF6">
    <property type="entry name" value="MAJOR FACILITATOR SUPERFAMILY ASSOCIATED DOMAIN-CONTAINING PROTEIN"/>
    <property type="match status" value="1"/>
</dbReference>
<evidence type="ECO:0000313" key="8">
    <source>
        <dbReference type="EMBL" id="SVC79687.1"/>
    </source>
</evidence>
<comment type="subcellular location">
    <subcellularLocation>
        <location evidence="1">Cell membrane</location>
        <topology evidence="1">Multi-pass membrane protein</topology>
    </subcellularLocation>
</comment>
<dbReference type="GO" id="GO:0005886">
    <property type="term" value="C:plasma membrane"/>
    <property type="evidence" value="ECO:0007669"/>
    <property type="project" value="UniProtKB-SubCell"/>
</dbReference>
<evidence type="ECO:0000256" key="2">
    <source>
        <dbReference type="ARBA" id="ARBA00022448"/>
    </source>
</evidence>
<protein>
    <recommendedName>
        <fullName evidence="9">Major facilitator superfamily (MFS) profile domain-containing protein</fullName>
    </recommendedName>
</protein>
<dbReference type="EMBL" id="UINC01111453">
    <property type="protein sequence ID" value="SVC79687.1"/>
    <property type="molecule type" value="Genomic_DNA"/>
</dbReference>
<evidence type="ECO:0000256" key="6">
    <source>
        <dbReference type="ARBA" id="ARBA00023136"/>
    </source>
</evidence>
<keyword evidence="3" id="KW-1003">Cell membrane</keyword>